<evidence type="ECO:0000313" key="2">
    <source>
        <dbReference type="EMBL" id="AIU36897.1"/>
    </source>
</evidence>
<keyword evidence="1" id="KW-0472">Membrane</keyword>
<reference evidence="2" key="1">
    <citation type="journal article" date="2014" name="Proc. Natl. Acad. Sci. U.S.A.">
        <title>Baculovirus resistance in codling moth is virus isolate-dependent and the consequence of a mutation in viral gene pe38.</title>
        <authorList>
            <person name="Gebhardt M.M."/>
            <person name="Eberle K.E."/>
            <person name="Radtke P."/>
            <person name="Jehle J.A."/>
        </authorList>
    </citation>
    <scope>NUCLEOTIDE SEQUENCE</scope>
    <source>
        <strain evidence="2">CpGV-I07</strain>
    </source>
</reference>
<organism evidence="2">
    <name type="scientific">Cydia pomonella granulosis virus</name>
    <name type="common">CpGV</name>
    <name type="synonym">Cydia pomonella granulovirus</name>
    <dbReference type="NCBI Taxonomy" id="28289"/>
    <lineage>
        <taxon>Viruses</taxon>
        <taxon>Viruses incertae sedis</taxon>
        <taxon>Naldaviricetes</taxon>
        <taxon>Lefavirales</taxon>
        <taxon>Baculoviridae</taxon>
        <taxon>Betabaculovirus</taxon>
        <taxon>Betabaculovirus cypomonellae</taxon>
    </lineage>
</organism>
<keyword evidence="1" id="KW-0812">Transmembrane</keyword>
<organismHost>
    <name type="scientific">Cydia pomonella</name>
    <name type="common">Codling moth</name>
    <dbReference type="NCBI Taxonomy" id="82600"/>
</organismHost>
<evidence type="ECO:0000256" key="1">
    <source>
        <dbReference type="SAM" id="Phobius"/>
    </source>
</evidence>
<accession>A0A097P186</accession>
<dbReference type="EMBL" id="KM217574">
    <property type="protein sequence ID" value="AIU36897.1"/>
    <property type="molecule type" value="Genomic_DNA"/>
</dbReference>
<reference evidence="2" key="2">
    <citation type="submission" date="2014-07" db="EMBL/GenBank/DDBJ databases">
        <title>Comparative genomics of CpGV: Evolution of a crop protection agent.</title>
        <authorList>
            <person name="Radtke P.C."/>
            <person name="Jehle J.A."/>
        </authorList>
    </citation>
    <scope>NUCLEOTIDE SEQUENCE</scope>
    <source>
        <strain evidence="2">CpGV-I07</strain>
    </source>
</reference>
<sequence length="126" mass="14571">MVIDSDALFDIMEKYNWQIVNRQYIEIVPNERESAWKNLLLLSLRSTPRAFRKNIRMATLEHFDFKQPIYYDLKRKQLGLSTMSVLEALDPPSNSVLDSSLISPSMIVSGFILIILSYLVVEGMTK</sequence>
<keyword evidence="1" id="KW-1133">Transmembrane helix</keyword>
<dbReference type="Pfam" id="PF05341">
    <property type="entry name" value="PIF6"/>
    <property type="match status" value="1"/>
</dbReference>
<dbReference type="InterPro" id="IPR008005">
    <property type="entry name" value="PIF6"/>
</dbReference>
<protein>
    <submittedName>
        <fullName evidence="2">ORF114</fullName>
    </submittedName>
</protein>
<proteinExistence type="predicted"/>
<feature type="transmembrane region" description="Helical" evidence="1">
    <location>
        <begin position="101"/>
        <end position="121"/>
    </location>
</feature>
<gene>
    <name evidence="2" type="primary">orf114</name>
</gene>
<name>A0A097P186_GVCP</name>